<gene>
    <name evidence="1" type="ORF">DPMN_071844</name>
</gene>
<dbReference type="AlphaFoldDB" id="A0A9D3Z7Q1"/>
<proteinExistence type="predicted"/>
<sequence>MKSFRALYGYNYGHNGWIGDIWSIVCNDITYTKATVSPSQPGVGRKDYNAWIAVSKTVSVETGHCSCPAGMLGHVATYLPLFMLLPERDPIV</sequence>
<keyword evidence="2" id="KW-1185">Reference proteome</keyword>
<dbReference type="Proteomes" id="UP000828390">
    <property type="component" value="Unassembled WGS sequence"/>
</dbReference>
<organism evidence="1 2">
    <name type="scientific">Dreissena polymorpha</name>
    <name type="common">Zebra mussel</name>
    <name type="synonym">Mytilus polymorpha</name>
    <dbReference type="NCBI Taxonomy" id="45954"/>
    <lineage>
        <taxon>Eukaryota</taxon>
        <taxon>Metazoa</taxon>
        <taxon>Spiralia</taxon>
        <taxon>Lophotrochozoa</taxon>
        <taxon>Mollusca</taxon>
        <taxon>Bivalvia</taxon>
        <taxon>Autobranchia</taxon>
        <taxon>Heteroconchia</taxon>
        <taxon>Euheterodonta</taxon>
        <taxon>Imparidentia</taxon>
        <taxon>Neoheterodontei</taxon>
        <taxon>Myida</taxon>
        <taxon>Dreissenoidea</taxon>
        <taxon>Dreissenidae</taxon>
        <taxon>Dreissena</taxon>
    </lineage>
</organism>
<accession>A0A9D3Z7Q1</accession>
<reference evidence="1" key="2">
    <citation type="submission" date="2020-11" db="EMBL/GenBank/DDBJ databases">
        <authorList>
            <person name="McCartney M.A."/>
            <person name="Auch B."/>
            <person name="Kono T."/>
            <person name="Mallez S."/>
            <person name="Becker A."/>
            <person name="Gohl D.M."/>
            <person name="Silverstein K.A.T."/>
            <person name="Koren S."/>
            <person name="Bechman K.B."/>
            <person name="Herman A."/>
            <person name="Abrahante J.E."/>
            <person name="Garbe J."/>
        </authorList>
    </citation>
    <scope>NUCLEOTIDE SEQUENCE</scope>
    <source>
        <strain evidence="1">Duluth1</strain>
        <tissue evidence="1">Whole animal</tissue>
    </source>
</reference>
<evidence type="ECO:0000313" key="2">
    <source>
        <dbReference type="Proteomes" id="UP000828390"/>
    </source>
</evidence>
<name>A0A9D3Z7Q1_DREPO</name>
<protein>
    <submittedName>
        <fullName evidence="1">Uncharacterized protein</fullName>
    </submittedName>
</protein>
<reference evidence="1" key="1">
    <citation type="journal article" date="2019" name="bioRxiv">
        <title>The Genome of the Zebra Mussel, Dreissena polymorpha: A Resource for Invasive Species Research.</title>
        <authorList>
            <person name="McCartney M.A."/>
            <person name="Auch B."/>
            <person name="Kono T."/>
            <person name="Mallez S."/>
            <person name="Zhang Y."/>
            <person name="Obille A."/>
            <person name="Becker A."/>
            <person name="Abrahante J.E."/>
            <person name="Garbe J."/>
            <person name="Badalamenti J.P."/>
            <person name="Herman A."/>
            <person name="Mangelson H."/>
            <person name="Liachko I."/>
            <person name="Sullivan S."/>
            <person name="Sone E.D."/>
            <person name="Koren S."/>
            <person name="Silverstein K.A.T."/>
            <person name="Beckman K.B."/>
            <person name="Gohl D.M."/>
        </authorList>
    </citation>
    <scope>NUCLEOTIDE SEQUENCE</scope>
    <source>
        <strain evidence="1">Duluth1</strain>
        <tissue evidence="1">Whole animal</tissue>
    </source>
</reference>
<comment type="caution">
    <text evidence="1">The sequence shown here is derived from an EMBL/GenBank/DDBJ whole genome shotgun (WGS) entry which is preliminary data.</text>
</comment>
<evidence type="ECO:0000313" key="1">
    <source>
        <dbReference type="EMBL" id="KAH3712165.1"/>
    </source>
</evidence>
<dbReference type="EMBL" id="JAIWYP010000014">
    <property type="protein sequence ID" value="KAH3712165.1"/>
    <property type="molecule type" value="Genomic_DNA"/>
</dbReference>